<protein>
    <submittedName>
        <fullName evidence="1">Topoisomerase</fullName>
    </submittedName>
</protein>
<dbReference type="Proteomes" id="UP000272474">
    <property type="component" value="Unassembled WGS sequence"/>
</dbReference>
<dbReference type="Pfam" id="PF13155">
    <property type="entry name" value="Toprim_2"/>
    <property type="match status" value="1"/>
</dbReference>
<dbReference type="Gene3D" id="3.40.1360.10">
    <property type="match status" value="1"/>
</dbReference>
<dbReference type="CDD" id="cd01029">
    <property type="entry name" value="TOPRIM_primases"/>
    <property type="match status" value="1"/>
</dbReference>
<accession>A0A3A9YMP2</accession>
<dbReference type="InterPro" id="IPR034154">
    <property type="entry name" value="TOPRIM_DnaG/twinkle"/>
</dbReference>
<sequence>MFRLGVVDSPAQGHEAYRGRLAIPYLTPAGPVALNFRCIRQHDCKAVNCRKYLKPEGEEGHLYNVAALKADSDFLVVTEGEIDTISWTMAGVPAVGLSGVKAWKPHFRLALDDFPIIYSAADADDAGKGLTSLLVREVGARPIRYERGMDGNDTWLSGGAGALRGLISG</sequence>
<keyword evidence="2" id="KW-1185">Reference proteome</keyword>
<dbReference type="GO" id="GO:0016853">
    <property type="term" value="F:isomerase activity"/>
    <property type="evidence" value="ECO:0007669"/>
    <property type="project" value="UniProtKB-KW"/>
</dbReference>
<dbReference type="AlphaFoldDB" id="A0A3A9YMP2"/>
<dbReference type="EMBL" id="RBAL01000034">
    <property type="protein sequence ID" value="RKN35967.1"/>
    <property type="molecule type" value="Genomic_DNA"/>
</dbReference>
<dbReference type="SUPFAM" id="SSF56731">
    <property type="entry name" value="DNA primase core"/>
    <property type="match status" value="1"/>
</dbReference>
<evidence type="ECO:0000313" key="1">
    <source>
        <dbReference type="EMBL" id="RKN35967.1"/>
    </source>
</evidence>
<reference evidence="1 2" key="1">
    <citation type="journal article" date="2014" name="Int. J. Syst. Evol. Microbiol.">
        <title>Streptomyces hoynatensis sp. nov., isolated from deep marine sediment.</title>
        <authorList>
            <person name="Veyisoglu A."/>
            <person name="Sahin N."/>
        </authorList>
    </citation>
    <scope>NUCLEOTIDE SEQUENCE [LARGE SCALE GENOMIC DNA]</scope>
    <source>
        <strain evidence="1 2">KCTC 29097</strain>
    </source>
</reference>
<dbReference type="OrthoDB" id="4619999at2"/>
<keyword evidence="1" id="KW-0413">Isomerase</keyword>
<name>A0A3A9YMP2_9ACTN</name>
<proteinExistence type="predicted"/>
<evidence type="ECO:0000313" key="2">
    <source>
        <dbReference type="Proteomes" id="UP000272474"/>
    </source>
</evidence>
<gene>
    <name evidence="1" type="ORF">D7294_30520</name>
</gene>
<comment type="caution">
    <text evidence="1">The sequence shown here is derived from an EMBL/GenBank/DDBJ whole genome shotgun (WGS) entry which is preliminary data.</text>
</comment>
<organism evidence="1 2">
    <name type="scientific">Streptomyces hoynatensis</name>
    <dbReference type="NCBI Taxonomy" id="1141874"/>
    <lineage>
        <taxon>Bacteria</taxon>
        <taxon>Bacillati</taxon>
        <taxon>Actinomycetota</taxon>
        <taxon>Actinomycetes</taxon>
        <taxon>Kitasatosporales</taxon>
        <taxon>Streptomycetaceae</taxon>
        <taxon>Streptomyces</taxon>
    </lineage>
</organism>